<dbReference type="GO" id="GO:0006508">
    <property type="term" value="P:proteolysis"/>
    <property type="evidence" value="ECO:0007669"/>
    <property type="project" value="InterPro"/>
</dbReference>
<dbReference type="InterPro" id="IPR058193">
    <property type="entry name" value="VanY/YodJ_core_dom"/>
</dbReference>
<keyword evidence="4" id="KW-1185">Reference proteome</keyword>
<dbReference type="Pfam" id="PF02557">
    <property type="entry name" value="VanY"/>
    <property type="match status" value="1"/>
</dbReference>
<evidence type="ECO:0000313" key="3">
    <source>
        <dbReference type="EMBL" id="TCL44613.1"/>
    </source>
</evidence>
<name>A0A9X8ULB5_9FIRM</name>
<dbReference type="AlphaFoldDB" id="A0A9X8ULB5"/>
<evidence type="ECO:0000259" key="2">
    <source>
        <dbReference type="Pfam" id="PF02557"/>
    </source>
</evidence>
<keyword evidence="3" id="KW-0378">Hydrolase</keyword>
<protein>
    <submittedName>
        <fullName evidence="3">D-Ala-D-Ala carboxypeptidase</fullName>
    </submittedName>
</protein>
<dbReference type="InterPro" id="IPR003709">
    <property type="entry name" value="VanY-like_core_dom"/>
</dbReference>
<dbReference type="Gene3D" id="3.30.1380.10">
    <property type="match status" value="1"/>
</dbReference>
<gene>
    <name evidence="3" type="ORF">EDD78_102238</name>
</gene>
<dbReference type="RefSeq" id="WP_132084014.1">
    <property type="nucleotide sequence ID" value="NZ_SLUK01000002.1"/>
</dbReference>
<feature type="region of interest" description="Disordered" evidence="1">
    <location>
        <begin position="31"/>
        <end position="67"/>
    </location>
</feature>
<dbReference type="InterPro" id="IPR009045">
    <property type="entry name" value="Zn_M74/Hedgehog-like"/>
</dbReference>
<reference evidence="3 4" key="1">
    <citation type="submission" date="2019-03" db="EMBL/GenBank/DDBJ databases">
        <title>Genomic Encyclopedia of Type Strains, Phase IV (KMG-IV): sequencing the most valuable type-strain genomes for metagenomic binning, comparative biology and taxonomic classification.</title>
        <authorList>
            <person name="Goeker M."/>
        </authorList>
    </citation>
    <scope>NUCLEOTIDE SEQUENCE [LARGE SCALE GENOMIC DNA]</scope>
    <source>
        <strain evidence="3 4">DSM 100433</strain>
    </source>
</reference>
<dbReference type="EMBL" id="SLUK01000002">
    <property type="protein sequence ID" value="TCL44613.1"/>
    <property type="molecule type" value="Genomic_DNA"/>
</dbReference>
<proteinExistence type="predicted"/>
<dbReference type="SUPFAM" id="SSF55166">
    <property type="entry name" value="Hedgehog/DD-peptidase"/>
    <property type="match status" value="1"/>
</dbReference>
<evidence type="ECO:0000313" key="4">
    <source>
        <dbReference type="Proteomes" id="UP000294682"/>
    </source>
</evidence>
<dbReference type="GO" id="GO:0004180">
    <property type="term" value="F:carboxypeptidase activity"/>
    <property type="evidence" value="ECO:0007669"/>
    <property type="project" value="UniProtKB-KW"/>
</dbReference>
<evidence type="ECO:0000256" key="1">
    <source>
        <dbReference type="SAM" id="MobiDB-lite"/>
    </source>
</evidence>
<dbReference type="Proteomes" id="UP000294682">
    <property type="component" value="Unassembled WGS sequence"/>
</dbReference>
<dbReference type="CDD" id="cd14852">
    <property type="entry name" value="LD-carboxypeptidase"/>
    <property type="match status" value="1"/>
</dbReference>
<comment type="caution">
    <text evidence="3">The sequence shown here is derived from an EMBL/GenBank/DDBJ whole genome shotgun (WGS) entry which is preliminary data.</text>
</comment>
<sequence>MKKIWLVGLVVLLIAAALLLMSPTFSKIWQGNPEESNESSQEAQPSSKEEPLEEEPPLSSSEAAVTPQEEDWRLVLVSREHPLSEEYPVQLQEVEEDFLFDERAAKDLEDMLGAAWQDGIELRLISTYRSFARSEELFTGKVEALLESGLEYEEAVREAQRWIAPPGTSEHNTGLALDVVDNEYYEDYGGYLNTPFSRYPAYRWLIENAADFGFILRYPEDKEAVTGITYEPWHYRYVGREHAKEIMERGITLEEYLGF</sequence>
<organism evidence="3 4">
    <name type="scientific">Harryflintia acetispora</name>
    <dbReference type="NCBI Taxonomy" id="1849041"/>
    <lineage>
        <taxon>Bacteria</taxon>
        <taxon>Bacillati</taxon>
        <taxon>Bacillota</taxon>
        <taxon>Clostridia</taxon>
        <taxon>Eubacteriales</taxon>
        <taxon>Oscillospiraceae</taxon>
        <taxon>Harryflintia</taxon>
    </lineage>
</organism>
<keyword evidence="3" id="KW-0121">Carboxypeptidase</keyword>
<dbReference type="PANTHER" id="PTHR34385:SF1">
    <property type="entry name" value="PEPTIDOGLYCAN L-ALANYL-D-GLUTAMATE ENDOPEPTIDASE CWLK"/>
    <property type="match status" value="1"/>
</dbReference>
<feature type="domain" description="D-alanyl-D-alanine carboxypeptidase-like core" evidence="2">
    <location>
        <begin position="101"/>
        <end position="239"/>
    </location>
</feature>
<accession>A0A9X8ULB5</accession>
<dbReference type="InterPro" id="IPR052179">
    <property type="entry name" value="DD-CPase-like"/>
</dbReference>
<dbReference type="PANTHER" id="PTHR34385">
    <property type="entry name" value="D-ALANYL-D-ALANINE CARBOXYPEPTIDASE"/>
    <property type="match status" value="1"/>
</dbReference>
<keyword evidence="3" id="KW-0645">Protease</keyword>